<feature type="signal peptide" evidence="1">
    <location>
        <begin position="1"/>
        <end position="23"/>
    </location>
</feature>
<dbReference type="InterPro" id="IPR000801">
    <property type="entry name" value="Esterase-like"/>
</dbReference>
<dbReference type="RefSeq" id="WP_200354420.1">
    <property type="nucleotide sequence ID" value="NZ_JAENIL010000007.1"/>
</dbReference>
<dbReference type="AlphaFoldDB" id="A0A934RYJ3"/>
<dbReference type="InterPro" id="IPR029058">
    <property type="entry name" value="AB_hydrolase_fold"/>
</dbReference>
<keyword evidence="1" id="KW-0732">Signal</keyword>
<sequence length="314" mass="35439">MKRLPLFSSLTLSLLTLFAPSHASELPEVVAGKLIRHANFESQHVAARNIDVWLPPRAAPNEPLPVLYMHDGQMLYDSNATWNGQTWDADDVATKLIRDGKTPPFIIVGIWNGGPELRHREYFPQKAFENLSENDVEAVLQGTRKGQSHPAFPGEPISDKYLRFIVEELKPFIDKTYSTISDRDSTFISGSSMGGLISTYALCEYPDTFGGAACLSTHWPGIFTNEDNPIPQALFTYLDANLPDPNKVRLYFDLGDQTLDALYEPHQVQVDKILRRHGYDDSNWISKRFPGTDHSEIAWNARLHEPLIFLLDSK</sequence>
<protein>
    <submittedName>
        <fullName evidence="2">Alpha/beta hydrolase</fullName>
    </submittedName>
</protein>
<dbReference type="PANTHER" id="PTHR48098">
    <property type="entry name" value="ENTEROCHELIN ESTERASE-RELATED"/>
    <property type="match status" value="1"/>
</dbReference>
<dbReference type="GO" id="GO:0016787">
    <property type="term" value="F:hydrolase activity"/>
    <property type="evidence" value="ECO:0007669"/>
    <property type="project" value="UniProtKB-KW"/>
</dbReference>
<accession>A0A934RYJ3</accession>
<reference evidence="2" key="1">
    <citation type="submission" date="2021-01" db="EMBL/GenBank/DDBJ databases">
        <title>Modified the classification status of verrucomicrobia.</title>
        <authorList>
            <person name="Feng X."/>
        </authorList>
    </citation>
    <scope>NUCLEOTIDE SEQUENCE</scope>
    <source>
        <strain evidence="2">KCTC 13126</strain>
    </source>
</reference>
<keyword evidence="2" id="KW-0378">Hydrolase</keyword>
<dbReference type="PANTHER" id="PTHR48098:SF6">
    <property type="entry name" value="FERRI-BACILLIBACTIN ESTERASE BESA"/>
    <property type="match status" value="1"/>
</dbReference>
<keyword evidence="3" id="KW-1185">Reference proteome</keyword>
<comment type="caution">
    <text evidence="2">The sequence shown here is derived from an EMBL/GenBank/DDBJ whole genome shotgun (WGS) entry which is preliminary data.</text>
</comment>
<organism evidence="2 3">
    <name type="scientific">Pelagicoccus mobilis</name>
    <dbReference type="NCBI Taxonomy" id="415221"/>
    <lineage>
        <taxon>Bacteria</taxon>
        <taxon>Pseudomonadati</taxon>
        <taxon>Verrucomicrobiota</taxon>
        <taxon>Opitutia</taxon>
        <taxon>Puniceicoccales</taxon>
        <taxon>Pelagicoccaceae</taxon>
        <taxon>Pelagicoccus</taxon>
    </lineage>
</organism>
<feature type="chain" id="PRO_5037990829" evidence="1">
    <location>
        <begin position="24"/>
        <end position="314"/>
    </location>
</feature>
<proteinExistence type="predicted"/>
<gene>
    <name evidence="2" type="ORF">JIN87_04950</name>
</gene>
<dbReference type="Pfam" id="PF00756">
    <property type="entry name" value="Esterase"/>
    <property type="match status" value="1"/>
</dbReference>
<evidence type="ECO:0000256" key="1">
    <source>
        <dbReference type="SAM" id="SignalP"/>
    </source>
</evidence>
<evidence type="ECO:0000313" key="3">
    <source>
        <dbReference type="Proteomes" id="UP000617628"/>
    </source>
</evidence>
<evidence type="ECO:0000313" key="2">
    <source>
        <dbReference type="EMBL" id="MBK1876204.1"/>
    </source>
</evidence>
<dbReference type="InterPro" id="IPR050583">
    <property type="entry name" value="Mycobacterial_A85_antigen"/>
</dbReference>
<name>A0A934RYJ3_9BACT</name>
<dbReference type="Gene3D" id="3.40.50.1820">
    <property type="entry name" value="alpha/beta hydrolase"/>
    <property type="match status" value="1"/>
</dbReference>
<dbReference type="EMBL" id="JAENIL010000007">
    <property type="protein sequence ID" value="MBK1876204.1"/>
    <property type="molecule type" value="Genomic_DNA"/>
</dbReference>
<dbReference type="Proteomes" id="UP000617628">
    <property type="component" value="Unassembled WGS sequence"/>
</dbReference>
<dbReference type="SUPFAM" id="SSF53474">
    <property type="entry name" value="alpha/beta-Hydrolases"/>
    <property type="match status" value="1"/>
</dbReference>